<keyword evidence="3" id="KW-1185">Reference proteome</keyword>
<organism evidence="2 3">
    <name type="scientific">Rubroshorea leprosula</name>
    <dbReference type="NCBI Taxonomy" id="152421"/>
    <lineage>
        <taxon>Eukaryota</taxon>
        <taxon>Viridiplantae</taxon>
        <taxon>Streptophyta</taxon>
        <taxon>Embryophyta</taxon>
        <taxon>Tracheophyta</taxon>
        <taxon>Spermatophyta</taxon>
        <taxon>Magnoliopsida</taxon>
        <taxon>eudicotyledons</taxon>
        <taxon>Gunneridae</taxon>
        <taxon>Pentapetalae</taxon>
        <taxon>rosids</taxon>
        <taxon>malvids</taxon>
        <taxon>Malvales</taxon>
        <taxon>Dipterocarpaceae</taxon>
        <taxon>Rubroshorea</taxon>
    </lineage>
</organism>
<feature type="compositionally biased region" description="Basic and acidic residues" evidence="1">
    <location>
        <begin position="28"/>
        <end position="42"/>
    </location>
</feature>
<evidence type="ECO:0000256" key="1">
    <source>
        <dbReference type="SAM" id="MobiDB-lite"/>
    </source>
</evidence>
<evidence type="ECO:0000313" key="2">
    <source>
        <dbReference type="EMBL" id="GKV47380.1"/>
    </source>
</evidence>
<proteinExistence type="predicted"/>
<gene>
    <name evidence="2" type="ORF">SLEP1_g54285</name>
</gene>
<evidence type="ECO:0000313" key="3">
    <source>
        <dbReference type="Proteomes" id="UP001054252"/>
    </source>
</evidence>
<name>A0AAV5MBX4_9ROSI</name>
<dbReference type="AlphaFoldDB" id="A0AAV5MBX4"/>
<dbReference type="EMBL" id="BPVZ01000227">
    <property type="protein sequence ID" value="GKV47380.1"/>
    <property type="molecule type" value="Genomic_DNA"/>
</dbReference>
<reference evidence="2 3" key="1">
    <citation type="journal article" date="2021" name="Commun. Biol.">
        <title>The genome of Shorea leprosula (Dipterocarpaceae) highlights the ecological relevance of drought in aseasonal tropical rainforests.</title>
        <authorList>
            <person name="Ng K.K.S."/>
            <person name="Kobayashi M.J."/>
            <person name="Fawcett J.A."/>
            <person name="Hatakeyama M."/>
            <person name="Paape T."/>
            <person name="Ng C.H."/>
            <person name="Ang C.C."/>
            <person name="Tnah L.H."/>
            <person name="Lee C.T."/>
            <person name="Nishiyama T."/>
            <person name="Sese J."/>
            <person name="O'Brien M.J."/>
            <person name="Copetti D."/>
            <person name="Mohd Noor M.I."/>
            <person name="Ong R.C."/>
            <person name="Putra M."/>
            <person name="Sireger I.Z."/>
            <person name="Indrioko S."/>
            <person name="Kosugi Y."/>
            <person name="Izuno A."/>
            <person name="Isagi Y."/>
            <person name="Lee S.L."/>
            <person name="Shimizu K.K."/>
        </authorList>
    </citation>
    <scope>NUCLEOTIDE SEQUENCE [LARGE SCALE GENOMIC DNA]</scope>
    <source>
        <strain evidence="2">214</strain>
    </source>
</reference>
<comment type="caution">
    <text evidence="2">The sequence shown here is derived from an EMBL/GenBank/DDBJ whole genome shotgun (WGS) entry which is preliminary data.</text>
</comment>
<dbReference type="Proteomes" id="UP001054252">
    <property type="component" value="Unassembled WGS sequence"/>
</dbReference>
<feature type="region of interest" description="Disordered" evidence="1">
    <location>
        <begin position="28"/>
        <end position="49"/>
    </location>
</feature>
<accession>A0AAV5MBX4</accession>
<sequence length="49" mass="5334">MRTSNLVRALPKCSLKIAPRLEMIEKSEVGARSSDSKVKESVASDNEGD</sequence>
<protein>
    <submittedName>
        <fullName evidence="2">Uncharacterized protein</fullName>
    </submittedName>
</protein>